<dbReference type="InterPro" id="IPR008258">
    <property type="entry name" value="Transglycosylase_SLT_dom_1"/>
</dbReference>
<dbReference type="PROSITE" id="PS00922">
    <property type="entry name" value="TRANSGLYCOSYLASE"/>
    <property type="match status" value="1"/>
</dbReference>
<sequence>MTHTTQRISMICIGVLLLMLAGCSSRHHRPAANDNPNAYDGMIQAAAAQYRLDPKLIKAIIQVESSYNPNAVSPSNAIGLMQLKADGAGCDAYRYQGKRGCPDRDELFDPATNIQLGAAYLGALQNQQLYWINDPLTRRYATEVAYANGAGALLRTFSSNRQTAIAMINRLSPAAFHWHVRQHHPAAQAPRYMQKVETAYRNL</sequence>
<reference evidence="7 8" key="1">
    <citation type="submission" date="2018-06" db="EMBL/GenBank/DDBJ databases">
        <authorList>
            <consortium name="Pathogen Informatics"/>
            <person name="Doyle S."/>
        </authorList>
    </citation>
    <scope>NUCLEOTIDE SEQUENCE [LARGE SCALE GENOMIC DNA]</scope>
    <source>
        <strain evidence="7 8">NCTC12121</strain>
    </source>
</reference>
<feature type="domain" description="Transglycosylase SLT" evidence="6">
    <location>
        <begin position="42"/>
        <end position="166"/>
    </location>
</feature>
<dbReference type="Pfam" id="PF01464">
    <property type="entry name" value="SLT"/>
    <property type="match status" value="1"/>
</dbReference>
<dbReference type="Proteomes" id="UP000255248">
    <property type="component" value="Unassembled WGS sequence"/>
</dbReference>
<evidence type="ECO:0000256" key="5">
    <source>
        <dbReference type="ARBA" id="ARBA00023316"/>
    </source>
</evidence>
<evidence type="ECO:0000256" key="1">
    <source>
        <dbReference type="ARBA" id="ARBA00001420"/>
    </source>
</evidence>
<comment type="similarity">
    <text evidence="2">Belongs to the transglycosylase Slt family.</text>
</comment>
<accession>A0A376D9G0</accession>
<proteinExistence type="inferred from homology"/>
<dbReference type="InterPro" id="IPR000189">
    <property type="entry name" value="Transglyc_AS"/>
</dbReference>
<dbReference type="InterPro" id="IPR023346">
    <property type="entry name" value="Lysozyme-like_dom_sf"/>
</dbReference>
<evidence type="ECO:0000256" key="3">
    <source>
        <dbReference type="ARBA" id="ARBA00012587"/>
    </source>
</evidence>
<dbReference type="PANTHER" id="PTHR37423:SF4">
    <property type="entry name" value="ENDO-TYPE MEMBRANE-BOUND LYTIC MUREIN TRANSGLYCOSYLASE A"/>
    <property type="match status" value="1"/>
</dbReference>
<evidence type="ECO:0000256" key="4">
    <source>
        <dbReference type="ARBA" id="ARBA00023239"/>
    </source>
</evidence>
<protein>
    <recommendedName>
        <fullName evidence="3">peptidoglycan lytic exotransglycosylase</fullName>
        <ecNumber evidence="3">4.2.2.n1</ecNumber>
    </recommendedName>
</protein>
<dbReference type="EC" id="4.2.2.n1" evidence="3"/>
<evidence type="ECO:0000259" key="6">
    <source>
        <dbReference type="Pfam" id="PF01464"/>
    </source>
</evidence>
<evidence type="ECO:0000256" key="2">
    <source>
        <dbReference type="ARBA" id="ARBA00007734"/>
    </source>
</evidence>
<dbReference type="CDD" id="cd16893">
    <property type="entry name" value="LT_MltC_MltE"/>
    <property type="match status" value="1"/>
</dbReference>
<dbReference type="SUPFAM" id="SSF53955">
    <property type="entry name" value="Lysozyme-like"/>
    <property type="match status" value="1"/>
</dbReference>
<keyword evidence="5" id="KW-0961">Cell wall biogenesis/degradation</keyword>
<dbReference type="GO" id="GO:0071555">
    <property type="term" value="P:cell wall organization"/>
    <property type="evidence" value="ECO:0007669"/>
    <property type="project" value="UniProtKB-KW"/>
</dbReference>
<dbReference type="PROSITE" id="PS51257">
    <property type="entry name" value="PROKAR_LIPOPROTEIN"/>
    <property type="match status" value="1"/>
</dbReference>
<dbReference type="Gene3D" id="1.10.530.10">
    <property type="match status" value="1"/>
</dbReference>
<keyword evidence="4 7" id="KW-0456">Lyase</keyword>
<dbReference type="GO" id="GO:0000270">
    <property type="term" value="P:peptidoglycan metabolic process"/>
    <property type="evidence" value="ECO:0007669"/>
    <property type="project" value="InterPro"/>
</dbReference>
<evidence type="ECO:0000313" key="7">
    <source>
        <dbReference type="EMBL" id="STC85543.1"/>
    </source>
</evidence>
<dbReference type="GO" id="GO:0016020">
    <property type="term" value="C:membrane"/>
    <property type="evidence" value="ECO:0007669"/>
    <property type="project" value="InterPro"/>
</dbReference>
<dbReference type="EMBL" id="UFXZ01000001">
    <property type="protein sequence ID" value="STC85543.1"/>
    <property type="molecule type" value="Genomic_DNA"/>
</dbReference>
<comment type="catalytic activity">
    <reaction evidence="1">
        <text>Exolytic cleavage of the (1-&gt;4)-beta-glycosidic linkage between N-acetylmuramic acid (MurNAc) and N-acetylglucosamine (GlcNAc) residues in peptidoglycan, from either the reducing or the non-reducing ends of the peptidoglycan chains, with concomitant formation of a 1,6-anhydrobond in the MurNAc residue.</text>
        <dbReference type="EC" id="4.2.2.n1"/>
    </reaction>
</comment>
<dbReference type="OrthoDB" id="92254at2"/>
<dbReference type="AlphaFoldDB" id="A0A376D9G0"/>
<dbReference type="STRING" id="93378.A9798_03980"/>
<name>A0A376D9G0_9GAMM</name>
<dbReference type="RefSeq" id="WP_024523165.1">
    <property type="nucleotide sequence ID" value="NZ_CP065626.1"/>
</dbReference>
<dbReference type="GO" id="GO:0008933">
    <property type="term" value="F:peptidoglycan lytic transglycosylase activity"/>
    <property type="evidence" value="ECO:0007669"/>
    <property type="project" value="InterPro"/>
</dbReference>
<evidence type="ECO:0000313" key="8">
    <source>
        <dbReference type="Proteomes" id="UP000255248"/>
    </source>
</evidence>
<gene>
    <name evidence="7" type="primary">emtA_1</name>
    <name evidence="7" type="ORF">NCTC12121_00876</name>
</gene>
<dbReference type="PANTHER" id="PTHR37423">
    <property type="entry name" value="SOLUBLE LYTIC MUREIN TRANSGLYCOSYLASE-RELATED"/>
    <property type="match status" value="1"/>
</dbReference>
<organism evidence="7 8">
    <name type="scientific">Edwardsiella hoshinae</name>
    <dbReference type="NCBI Taxonomy" id="93378"/>
    <lineage>
        <taxon>Bacteria</taxon>
        <taxon>Pseudomonadati</taxon>
        <taxon>Pseudomonadota</taxon>
        <taxon>Gammaproteobacteria</taxon>
        <taxon>Enterobacterales</taxon>
        <taxon>Hafniaceae</taxon>
        <taxon>Edwardsiella</taxon>
    </lineage>
</organism>